<keyword evidence="5 15" id="KW-1133">Transmembrane helix</keyword>
<evidence type="ECO:0000256" key="16">
    <source>
        <dbReference type="SAM" id="MobiDB-lite"/>
    </source>
</evidence>
<dbReference type="InterPro" id="IPR006028">
    <property type="entry name" value="GABAA/Glycine_rcpt"/>
</dbReference>
<dbReference type="AlphaFoldDB" id="A0A7T6C2X6"/>
<keyword evidence="13 15" id="KW-0407">Ion channel</keyword>
<dbReference type="Pfam" id="PF02932">
    <property type="entry name" value="Neur_chan_memb"/>
    <property type="match status" value="1"/>
</dbReference>
<keyword evidence="8 15" id="KW-0472">Membrane</keyword>
<evidence type="ECO:0000256" key="8">
    <source>
        <dbReference type="ARBA" id="ARBA00023136"/>
    </source>
</evidence>
<keyword evidence="12" id="KW-0628">Postsynaptic cell membrane</keyword>
<evidence type="ECO:0000256" key="15">
    <source>
        <dbReference type="RuleBase" id="RU000687"/>
    </source>
</evidence>
<dbReference type="GO" id="GO:0045211">
    <property type="term" value="C:postsynaptic membrane"/>
    <property type="evidence" value="ECO:0007669"/>
    <property type="project" value="UniProtKB-SubCell"/>
</dbReference>
<dbReference type="InterPro" id="IPR018000">
    <property type="entry name" value="Neurotransmitter_ion_chnl_CS"/>
</dbReference>
<dbReference type="NCBIfam" id="TIGR00860">
    <property type="entry name" value="LIC"/>
    <property type="match status" value="1"/>
</dbReference>
<dbReference type="InterPro" id="IPR036719">
    <property type="entry name" value="Neuro-gated_channel_TM_sf"/>
</dbReference>
<comment type="subcellular location">
    <subcellularLocation>
        <location evidence="14">Postsynaptic cell membrane</location>
        <topology evidence="14">Multi-pass membrane protein</topology>
    </subcellularLocation>
</comment>
<dbReference type="EMBL" id="MW281461">
    <property type="protein sequence ID" value="QQH14694.1"/>
    <property type="molecule type" value="mRNA"/>
</dbReference>
<feature type="transmembrane region" description="Helical" evidence="15">
    <location>
        <begin position="6"/>
        <end position="25"/>
    </location>
</feature>
<evidence type="ECO:0000256" key="12">
    <source>
        <dbReference type="ARBA" id="ARBA00023257"/>
    </source>
</evidence>
<dbReference type="SUPFAM" id="SSF63712">
    <property type="entry name" value="Nicotinic receptor ligand binding domain-like"/>
    <property type="match status" value="1"/>
</dbReference>
<dbReference type="PRINTS" id="PR00252">
    <property type="entry name" value="NRIONCHANNEL"/>
</dbReference>
<evidence type="ECO:0000256" key="3">
    <source>
        <dbReference type="ARBA" id="ARBA00022692"/>
    </source>
</evidence>
<keyword evidence="7 15" id="KW-0406">Ion transport</keyword>
<dbReference type="InterPro" id="IPR006029">
    <property type="entry name" value="Neurotrans-gated_channel_TM"/>
</dbReference>
<dbReference type="Gene3D" id="1.20.58.390">
    <property type="entry name" value="Neurotransmitter-gated ion-channel transmembrane domain"/>
    <property type="match status" value="1"/>
</dbReference>
<evidence type="ECO:0000256" key="14">
    <source>
        <dbReference type="ARBA" id="ARBA00034104"/>
    </source>
</evidence>
<keyword evidence="1 15" id="KW-0813">Transport</keyword>
<accession>A0A7T6C2X6</accession>
<protein>
    <submittedName>
        <fullName evidence="19">Cys-loop ligand-gated ion channel subunit 8916 2</fullName>
    </submittedName>
</protein>
<dbReference type="PRINTS" id="PR00253">
    <property type="entry name" value="GABAARECEPTR"/>
</dbReference>
<dbReference type="PROSITE" id="PS00236">
    <property type="entry name" value="NEUROTR_ION_CHANNEL"/>
    <property type="match status" value="1"/>
</dbReference>
<dbReference type="GO" id="GO:0004888">
    <property type="term" value="F:transmembrane signaling receptor activity"/>
    <property type="evidence" value="ECO:0007669"/>
    <property type="project" value="InterPro"/>
</dbReference>
<dbReference type="InterPro" id="IPR036734">
    <property type="entry name" value="Neur_chan_lig-bd_sf"/>
</dbReference>
<dbReference type="InterPro" id="IPR006202">
    <property type="entry name" value="Neur_chan_lig-bd"/>
</dbReference>
<dbReference type="Gene3D" id="2.70.170.10">
    <property type="entry name" value="Neurotransmitter-gated ion-channel ligand-binding domain"/>
    <property type="match status" value="1"/>
</dbReference>
<evidence type="ECO:0000256" key="1">
    <source>
        <dbReference type="ARBA" id="ARBA00022448"/>
    </source>
</evidence>
<keyword evidence="2" id="KW-1003">Cell membrane</keyword>
<evidence type="ECO:0000256" key="7">
    <source>
        <dbReference type="ARBA" id="ARBA00023065"/>
    </source>
</evidence>
<name>A0A7T6C2X6_BLAGE</name>
<dbReference type="Pfam" id="PF02931">
    <property type="entry name" value="Neur_chan_LBD"/>
    <property type="match status" value="1"/>
</dbReference>
<dbReference type="GO" id="GO:0099095">
    <property type="term" value="F:ligand-gated monoatomic anion channel activity"/>
    <property type="evidence" value="ECO:0007669"/>
    <property type="project" value="UniProtKB-ARBA"/>
</dbReference>
<feature type="region of interest" description="Disordered" evidence="16">
    <location>
        <begin position="384"/>
        <end position="407"/>
    </location>
</feature>
<evidence type="ECO:0000313" key="19">
    <source>
        <dbReference type="EMBL" id="QQH14694.1"/>
    </source>
</evidence>
<evidence type="ECO:0000256" key="6">
    <source>
        <dbReference type="ARBA" id="ARBA00023018"/>
    </source>
</evidence>
<dbReference type="FunFam" id="2.70.170.10:FF:000003">
    <property type="entry name" value="Putative gamma-aminobutyric acid receptor subunit gamma-2"/>
    <property type="match status" value="1"/>
</dbReference>
<feature type="region of interest" description="Disordered" evidence="16">
    <location>
        <begin position="345"/>
        <end position="367"/>
    </location>
</feature>
<sequence>MFVRLAAILTIAVVMFVLWTPGFAFNQDPRELSKVVTSTLDNLLDRSRYDKRIRPDFGGPPAIITVNMHIKSMGPVSETDQNYVMDCYFRQTWYDRRLVFNYTGQSEFSLSWLFLDRVWKPDTFFLNGKKSYLHRITVPNKFLRLRRDGFLTYSMRLTIKASCPMHLRKFPLDSQSCPLLIGNGYTTNDVTYVWDYPKKVGVEPDVELSQYELVNITTEIFPKFKRGVDEYSMLKVEFHMRRNIGYFVLQLYVPCGLIVCCSWVSFWIDPDAVPARVTLGVTTVLSMTTMGFGGRAQMPRVSYATALDSFVIICFSFVFAVIIEYAAINFIDKVRDDLKKILQDKGVKKTSPPKASPDPIDPNLEPRSVSMINMSSSSAHIYNEIGEPGEDKEDPNRHLSPGDARERRKSLVSLAAPFIDSLKKNIERRKSEISMHLPPIPLLMRRKSEASINKPPIPMITVTGNEDDIADEEVRAELQNLPDDDVINIGSDEVFEEEGEENDDDDDKEDGKCLSFVAFGVVGFCKCVTMPWRIVRDTKCLPTEDEVHELILSGETREKFSRIDIESRKYFPICFCVLIVSYWVAYMYYITDDFPAKELHPLLLKSKCHV</sequence>
<keyword evidence="11" id="KW-0868">Chloride</keyword>
<keyword evidence="3 15" id="KW-0812">Transmembrane</keyword>
<dbReference type="SUPFAM" id="SSF90112">
    <property type="entry name" value="Neurotransmitter-gated ion-channel transmembrane pore"/>
    <property type="match status" value="1"/>
</dbReference>
<feature type="domain" description="Neurotransmitter-gated ion-channel transmembrane" evidence="18">
    <location>
        <begin position="251"/>
        <end position="342"/>
    </location>
</feature>
<evidence type="ECO:0000256" key="13">
    <source>
        <dbReference type="ARBA" id="ARBA00023303"/>
    </source>
</evidence>
<keyword evidence="4" id="KW-0732">Signal</keyword>
<evidence type="ECO:0000256" key="9">
    <source>
        <dbReference type="ARBA" id="ARBA00023157"/>
    </source>
</evidence>
<dbReference type="GO" id="GO:0005254">
    <property type="term" value="F:chloride channel activity"/>
    <property type="evidence" value="ECO:0007669"/>
    <property type="project" value="UniProtKB-ARBA"/>
</dbReference>
<proteinExistence type="evidence at transcript level"/>
<dbReference type="PANTHER" id="PTHR18945">
    <property type="entry name" value="NEUROTRANSMITTER GATED ION CHANNEL"/>
    <property type="match status" value="1"/>
</dbReference>
<dbReference type="GO" id="GO:0005230">
    <property type="term" value="F:extracellular ligand-gated monoatomic ion channel activity"/>
    <property type="evidence" value="ECO:0007669"/>
    <property type="project" value="InterPro"/>
</dbReference>
<dbReference type="CDD" id="cd19007">
    <property type="entry name" value="LGIC_ECD_GABAR_GRD-like"/>
    <property type="match status" value="1"/>
</dbReference>
<dbReference type="CDD" id="cd19049">
    <property type="entry name" value="LGIC_TM_anion"/>
    <property type="match status" value="1"/>
</dbReference>
<evidence type="ECO:0000256" key="5">
    <source>
        <dbReference type="ARBA" id="ARBA00022989"/>
    </source>
</evidence>
<evidence type="ECO:0000259" key="18">
    <source>
        <dbReference type="Pfam" id="PF02932"/>
    </source>
</evidence>
<feature type="domain" description="Neurotransmitter-gated ion-channel ligand-binding" evidence="17">
    <location>
        <begin position="39"/>
        <end position="243"/>
    </location>
</feature>
<feature type="transmembrane region" description="Helical" evidence="15">
    <location>
        <begin position="570"/>
        <end position="589"/>
    </location>
</feature>
<reference evidence="19" key="1">
    <citation type="journal article" date="2020" name="Pest Manag.">
        <title>The cys-loop ligand-gated ion channel gene superfamilies of the cockroaches Blattella germanica and Periplaneta americana.</title>
        <authorList>
            <person name="Jones A.K."/>
            <person name="Goven D."/>
            <person name="Froger J.A."/>
            <person name="Bantz A."/>
            <person name="Raymond V."/>
        </authorList>
    </citation>
    <scope>NUCLEOTIDE SEQUENCE</scope>
</reference>
<comment type="similarity">
    <text evidence="15">Belongs to the ligand-gated ion channel (TC 1.A.9) family.</text>
</comment>
<dbReference type="InterPro" id="IPR006201">
    <property type="entry name" value="Neur_channel"/>
</dbReference>
<keyword evidence="10" id="KW-0325">Glycoprotein</keyword>
<evidence type="ECO:0000259" key="17">
    <source>
        <dbReference type="Pfam" id="PF02931"/>
    </source>
</evidence>
<organism evidence="19">
    <name type="scientific">Blattella germanica</name>
    <name type="common">German cockroach</name>
    <name type="synonym">Blatta germanica</name>
    <dbReference type="NCBI Taxonomy" id="6973"/>
    <lineage>
        <taxon>Eukaryota</taxon>
        <taxon>Metazoa</taxon>
        <taxon>Ecdysozoa</taxon>
        <taxon>Arthropoda</taxon>
        <taxon>Hexapoda</taxon>
        <taxon>Insecta</taxon>
        <taxon>Pterygota</taxon>
        <taxon>Neoptera</taxon>
        <taxon>Polyneoptera</taxon>
        <taxon>Dictyoptera</taxon>
        <taxon>Blattodea</taxon>
        <taxon>Blaberoidea</taxon>
        <taxon>Blattellidae</taxon>
        <taxon>Blattella</taxon>
    </lineage>
</organism>
<feature type="transmembrane region" description="Helical" evidence="15">
    <location>
        <begin position="310"/>
        <end position="331"/>
    </location>
</feature>
<evidence type="ECO:0000256" key="10">
    <source>
        <dbReference type="ARBA" id="ARBA00023180"/>
    </source>
</evidence>
<dbReference type="InterPro" id="IPR038050">
    <property type="entry name" value="Neuro_actylchol_rec"/>
</dbReference>
<feature type="transmembrane region" description="Helical" evidence="15">
    <location>
        <begin position="244"/>
        <end position="268"/>
    </location>
</feature>
<evidence type="ECO:0000256" key="2">
    <source>
        <dbReference type="ARBA" id="ARBA00022475"/>
    </source>
</evidence>
<evidence type="ECO:0000256" key="11">
    <source>
        <dbReference type="ARBA" id="ARBA00023214"/>
    </source>
</evidence>
<keyword evidence="9" id="KW-1015">Disulfide bond</keyword>
<keyword evidence="6" id="KW-0770">Synapse</keyword>
<evidence type="ECO:0000256" key="4">
    <source>
        <dbReference type="ARBA" id="ARBA00022729"/>
    </source>
</evidence>